<sequence length="169" mass="18645">MITDLIPGLVWGATPGERALPLPCDDLLPDAGTTADRAISVDAPPAVVFAWLCQLRVAPYSYDLFDNFGRRSPRTRDPELVDLQLGQRFMSLFDLVSFVADEHITLRTNRVVTTYSVRRAGPGSRLHVRVLFEGPAVLARALALGDLVMMRKQLLVLKELAEHEAAHVG</sequence>
<dbReference type="Proteomes" id="UP001609176">
    <property type="component" value="Unassembled WGS sequence"/>
</dbReference>
<evidence type="ECO:0000313" key="1">
    <source>
        <dbReference type="EMBL" id="MFH5208494.1"/>
    </source>
</evidence>
<evidence type="ECO:0000313" key="6">
    <source>
        <dbReference type="Proteomes" id="UP001609219"/>
    </source>
</evidence>
<dbReference type="SUPFAM" id="SSF55961">
    <property type="entry name" value="Bet v1-like"/>
    <property type="match status" value="1"/>
</dbReference>
<reference evidence="4 5" key="1">
    <citation type="submission" date="2024-10" db="EMBL/GenBank/DDBJ databases">
        <authorList>
            <person name="Riesco R."/>
        </authorList>
    </citation>
    <scope>NUCLEOTIDE SEQUENCE [LARGE SCALE GENOMIC DNA]</scope>
    <source>
        <strain evidence="3 5">NCIMB 15448</strain>
        <strain evidence="1 4">NCIMB 15449</strain>
        <strain evidence="2 6">NCIMB 15450</strain>
    </source>
</reference>
<evidence type="ECO:0000313" key="5">
    <source>
        <dbReference type="Proteomes" id="UP001609176"/>
    </source>
</evidence>
<dbReference type="Gene3D" id="3.30.530.20">
    <property type="match status" value="1"/>
</dbReference>
<dbReference type="InterPro" id="IPR023393">
    <property type="entry name" value="START-like_dom_sf"/>
</dbReference>
<dbReference type="RefSeq" id="WP_395113993.1">
    <property type="nucleotide sequence ID" value="NZ_JBIMSN010000072.1"/>
</dbReference>
<dbReference type="EMBL" id="JBIMSO010000041">
    <property type="protein sequence ID" value="MFH5208494.1"/>
    <property type="molecule type" value="Genomic_DNA"/>
</dbReference>
<protein>
    <recommendedName>
        <fullName evidence="7">Polyketide cyclase</fullName>
    </recommendedName>
</protein>
<accession>A0ABW7JL45</accession>
<name>A0ABW7JL45_9NOCA</name>
<dbReference type="EMBL" id="JBIMSP010000011">
    <property type="protein sequence ID" value="MFH5242084.1"/>
    <property type="molecule type" value="Genomic_DNA"/>
</dbReference>
<comment type="caution">
    <text evidence="1">The sequence shown here is derived from an EMBL/GenBank/DDBJ whole genome shotgun (WGS) entry which is preliminary data.</text>
</comment>
<organism evidence="1 4">
    <name type="scientific">Antrihabitans spumae</name>
    <dbReference type="NCBI Taxonomy" id="3373370"/>
    <lineage>
        <taxon>Bacteria</taxon>
        <taxon>Bacillati</taxon>
        <taxon>Actinomycetota</taxon>
        <taxon>Actinomycetes</taxon>
        <taxon>Mycobacteriales</taxon>
        <taxon>Nocardiaceae</taxon>
        <taxon>Antrihabitans</taxon>
    </lineage>
</organism>
<gene>
    <name evidence="3" type="ORF">ACHIPV_09315</name>
    <name evidence="1" type="ORF">ACHIPZ_09815</name>
    <name evidence="2" type="ORF">ACHIRB_17165</name>
</gene>
<dbReference type="Proteomes" id="UP001609219">
    <property type="component" value="Unassembled WGS sequence"/>
</dbReference>
<dbReference type="EMBL" id="JBIMSN010000072">
    <property type="protein sequence ID" value="MFH5230294.1"/>
    <property type="molecule type" value="Genomic_DNA"/>
</dbReference>
<evidence type="ECO:0000313" key="4">
    <source>
        <dbReference type="Proteomes" id="UP001609175"/>
    </source>
</evidence>
<evidence type="ECO:0000313" key="3">
    <source>
        <dbReference type="EMBL" id="MFH5242084.1"/>
    </source>
</evidence>
<dbReference type="Proteomes" id="UP001609175">
    <property type="component" value="Unassembled WGS sequence"/>
</dbReference>
<evidence type="ECO:0008006" key="7">
    <source>
        <dbReference type="Google" id="ProtNLM"/>
    </source>
</evidence>
<keyword evidence="6" id="KW-1185">Reference proteome</keyword>
<evidence type="ECO:0000313" key="2">
    <source>
        <dbReference type="EMBL" id="MFH5230294.1"/>
    </source>
</evidence>
<proteinExistence type="predicted"/>